<name>A0ABM5TN19_9ACTN</name>
<evidence type="ECO:0000256" key="1">
    <source>
        <dbReference type="SAM" id="MobiDB-lite"/>
    </source>
</evidence>
<sequence length="246" mass="25781">MSTPPPPHPGYPQTPGPYAPQPGPYQQAPAAYQQPAPGPYAQAPGAYQQPAPGPYQQAPEAYQQPAPGAYQQPAPGPYQQPAPEAYQQPAPAGHGQAAPYQQAPGAYPAAAVPAPAGPGCDVCGAGPAARVTIRGHQGMLIVMRNLWRKGTFCQTCALAVFRKMQSDTMVQGWWGPMSMIITPITLLINLFTLSRIRKLPAPTAAFGPGLDPGLPVLRRPAGMIGLVPLTGFCLSFLFVLVVLATA</sequence>
<keyword evidence="2" id="KW-1133">Transmembrane helix</keyword>
<evidence type="ECO:0000256" key="2">
    <source>
        <dbReference type="SAM" id="Phobius"/>
    </source>
</evidence>
<dbReference type="EMBL" id="CP011497">
    <property type="protein sequence ID" value="AKJ12411.1"/>
    <property type="molecule type" value="Genomic_DNA"/>
</dbReference>
<dbReference type="Proteomes" id="UP000035366">
    <property type="component" value="Chromosome"/>
</dbReference>
<dbReference type="RefSeq" id="WP_208900188.1">
    <property type="nucleotide sequence ID" value="NZ_CP011497.1"/>
</dbReference>
<accession>A0ABM5TN19</accession>
<feature type="compositionally biased region" description="Low complexity" evidence="1">
    <location>
        <begin position="24"/>
        <end position="73"/>
    </location>
</feature>
<evidence type="ECO:0000313" key="3">
    <source>
        <dbReference type="EMBL" id="AKJ12411.1"/>
    </source>
</evidence>
<evidence type="ECO:0000313" key="4">
    <source>
        <dbReference type="Proteomes" id="UP000035366"/>
    </source>
</evidence>
<keyword evidence="2" id="KW-0472">Membrane</keyword>
<feature type="region of interest" description="Disordered" evidence="1">
    <location>
        <begin position="1"/>
        <end position="101"/>
    </location>
</feature>
<evidence type="ECO:0008006" key="5">
    <source>
        <dbReference type="Google" id="ProtNLM"/>
    </source>
</evidence>
<feature type="transmembrane region" description="Helical" evidence="2">
    <location>
        <begin position="173"/>
        <end position="193"/>
    </location>
</feature>
<proteinExistence type="predicted"/>
<organism evidence="3 4">
    <name type="scientific">Streptomyces incarnatus</name>
    <dbReference type="NCBI Taxonomy" id="665007"/>
    <lineage>
        <taxon>Bacteria</taxon>
        <taxon>Bacillati</taxon>
        <taxon>Actinomycetota</taxon>
        <taxon>Actinomycetes</taxon>
        <taxon>Kitasatosporales</taxon>
        <taxon>Streptomycetaceae</taxon>
        <taxon>Streptomyces</taxon>
    </lineage>
</organism>
<protein>
    <recommendedName>
        <fullName evidence="5">Integral membrane protein</fullName>
    </recommendedName>
</protein>
<gene>
    <name evidence="3" type="ORF">ABB07_20970</name>
</gene>
<keyword evidence="4" id="KW-1185">Reference proteome</keyword>
<keyword evidence="2" id="KW-0812">Transmembrane</keyword>
<reference evidence="3 4" key="1">
    <citation type="journal article" date="2015" name="ISME J.">
        <title>Draft Genome Sequence of Streptomyces incarnatus NRRL8089, which Produces the Nucleoside Antibiotic Sinefungin.</title>
        <authorList>
            <person name="Oshima K."/>
            <person name="Hattori M."/>
            <person name="Shimizu H."/>
            <person name="Fukuda K."/>
            <person name="Nemoto M."/>
            <person name="Inagaki K."/>
            <person name="Tamura T."/>
        </authorList>
    </citation>
    <scope>NUCLEOTIDE SEQUENCE [LARGE SCALE GENOMIC DNA]</scope>
    <source>
        <strain evidence="3 4">NRRL 8089</strain>
    </source>
</reference>
<feature type="transmembrane region" description="Helical" evidence="2">
    <location>
        <begin position="223"/>
        <end position="244"/>
    </location>
</feature>
<feature type="compositionally biased region" description="Pro residues" evidence="1">
    <location>
        <begin position="1"/>
        <end position="23"/>
    </location>
</feature>
<feature type="compositionally biased region" description="Low complexity" evidence="1">
    <location>
        <begin position="81"/>
        <end position="101"/>
    </location>
</feature>